<dbReference type="InterPro" id="IPR055401">
    <property type="entry name" value="CEMIP_beta-hel_dom"/>
</dbReference>
<evidence type="ECO:0000313" key="4">
    <source>
        <dbReference type="EMBL" id="QDU90920.1"/>
    </source>
</evidence>
<dbReference type="EMBL" id="CP036291">
    <property type="protein sequence ID" value="QDU90920.1"/>
    <property type="molecule type" value="Genomic_DNA"/>
</dbReference>
<dbReference type="SUPFAM" id="SSF63446">
    <property type="entry name" value="Type I dockerin domain"/>
    <property type="match status" value="1"/>
</dbReference>
<dbReference type="Proteomes" id="UP000317429">
    <property type="component" value="Chromosome"/>
</dbReference>
<dbReference type="InterPro" id="IPR013320">
    <property type="entry name" value="ConA-like_dom_sf"/>
</dbReference>
<reference evidence="4 5" key="1">
    <citation type="submission" date="2019-02" db="EMBL/GenBank/DDBJ databases">
        <title>Deep-cultivation of Planctomycetes and their phenomic and genomic characterization uncovers novel biology.</title>
        <authorList>
            <person name="Wiegand S."/>
            <person name="Jogler M."/>
            <person name="Boedeker C."/>
            <person name="Pinto D."/>
            <person name="Vollmers J."/>
            <person name="Rivas-Marin E."/>
            <person name="Kohn T."/>
            <person name="Peeters S.H."/>
            <person name="Heuer A."/>
            <person name="Rast P."/>
            <person name="Oberbeckmann S."/>
            <person name="Bunk B."/>
            <person name="Jeske O."/>
            <person name="Meyerdierks A."/>
            <person name="Storesund J.E."/>
            <person name="Kallscheuer N."/>
            <person name="Luecker S."/>
            <person name="Lage O.M."/>
            <person name="Pohl T."/>
            <person name="Merkel B.J."/>
            <person name="Hornburger P."/>
            <person name="Mueller R.-W."/>
            <person name="Bruemmer F."/>
            <person name="Labrenz M."/>
            <person name="Spormann A.M."/>
            <person name="Op den Camp H."/>
            <person name="Overmann J."/>
            <person name="Amann R."/>
            <person name="Jetten M.S.M."/>
            <person name="Mascher T."/>
            <person name="Medema M.H."/>
            <person name="Devos D.P."/>
            <person name="Kaster A.-K."/>
            <person name="Ovreas L."/>
            <person name="Rohde M."/>
            <person name="Galperin M.Y."/>
            <person name="Jogler C."/>
        </authorList>
    </citation>
    <scope>NUCLEOTIDE SEQUENCE [LARGE SCALE GENOMIC DNA]</scope>
    <source>
        <strain evidence="4 5">Pla175</strain>
    </source>
</reference>
<dbReference type="Gene3D" id="2.60.120.200">
    <property type="match status" value="2"/>
</dbReference>
<evidence type="ECO:0000256" key="2">
    <source>
        <dbReference type="SAM" id="MobiDB-lite"/>
    </source>
</evidence>
<dbReference type="InterPro" id="IPR018247">
    <property type="entry name" value="EF_Hand_1_Ca_BS"/>
</dbReference>
<accession>A0A518DHG8</accession>
<feature type="region of interest" description="Disordered" evidence="2">
    <location>
        <begin position="751"/>
        <end position="780"/>
    </location>
</feature>
<dbReference type="Gene3D" id="1.10.1330.10">
    <property type="entry name" value="Dockerin domain"/>
    <property type="match status" value="1"/>
</dbReference>
<dbReference type="Pfam" id="PF24606">
    <property type="entry name" value="CEMIP_beta-hel"/>
    <property type="match status" value="1"/>
</dbReference>
<organism evidence="4 5">
    <name type="scientific">Pirellulimonas nuda</name>
    <dbReference type="NCBI Taxonomy" id="2528009"/>
    <lineage>
        <taxon>Bacteria</taxon>
        <taxon>Pseudomonadati</taxon>
        <taxon>Planctomycetota</taxon>
        <taxon>Planctomycetia</taxon>
        <taxon>Pirellulales</taxon>
        <taxon>Lacipirellulaceae</taxon>
        <taxon>Pirellulimonas</taxon>
    </lineage>
</organism>
<sequence>MHAAQQRFWDLITHAGRSLWRRRRCDRRRGSPRRRLFLALEPRLALSATTAVQSGPWHDLATWDNGIPDATTRAIVSTGVTVDLTGIDHVAKELVVHGKLAASENLNAVSSNPAVVAPDRLKLYYDGQLVGSVQGSQLWAHLTAIGIGGANGALLTHTGVISSGAYFDGQIDSVVSYNRALSAAEVQQIAGSLRSDGSSLASDDAVARWTFDGDLLAGDYDRNETIDQDDYNVWRNAFGSTVASPFDGADGNGDGIVDAADYSLWRDYVGATSAPPSARDVAASGAVSDNGTVAGGAVLAGGALVLDGLSSVLQVGNSVDLNDGIFPEKTISLWFNADDTVGRQVLYKQGGGGRGLAIYLEGDTLYAGAWNATTSESGWTGDWILQTGVTPGAWRHVALVLDADSGVATADKSLTADWVHVNSGGLFQVGTAADRFDAGVFTLTLTGDDPNADFIIETATGALQVSDNNAFLMAAGGGRLQFFGEEKLSFTKLAATAEVGAASIPVENVIERNFDGVTSAASDGSLNWKVGDQIVIASSSYDYADQEVRVIAAATDLGDGTTRLTLNQPLARRHYGEIETYSNPQRTWDLDLRAEVAVLNRTIRIQGDENADTDNSFGDRAKWNSGASDGVGGHVMVMGSAGQISLDAVQFDRMGQTGRLGRYPVHWHVAGDRSGDVLRNSSVTNSNNRGVTLHGTQNVLLQDNVLHDIHGHGFFMEDGAETGNRLLANIAFGIHQVGGGESSNDPFVVPGVTRGPDGKVNGEAPRSGNGESSHDTGENTDNRFIHSAAFWITNPDNTWVGNVSAGAEGTGFWFVLPAGVLGLSKDTGLYNGLTPRQTNLRQFDYNTTHSSPVGLTFDRGSDIDPGASNSYDPPTEPVVNFFTGYKHTGAALYHRAPRGVFNENRYADSGTSSFNTFYQEVTSSLFVGHSRGNADASKTVTGHSLYDGASTLSGSHFAGYAAANAHTFRSNGGTEKRTHHMVSGVSFENDGSASHVSISDADGSPNFGLANTAAYSAVLLDVDGSLTGVAGRTVVPNVPFMHDNDGSDYKPAGWNAWVTDNLYAELFISTLNPNNASLGMAAMEYTSPAGETATTASNTTRNRISAKLDDGHYTVRFPSGLGSSSAGFQIRLQVASGTPATGSATFRYVGIGQTMIPNSGQEVGSMAALNAATQNAFYRSGSDLWIKRFISGQFVKILPNAAPALSEADLIALTSMSTAPGLPSAFRSASVVAGHTAAELGAASDAARRNALAEMAEEASGHERHTAVSSPGAKDAREHIDQGLEIGVRASWGLAFGPADS</sequence>
<feature type="domain" description="CEMIP beta-helix" evidence="3">
    <location>
        <begin position="631"/>
        <end position="851"/>
    </location>
</feature>
<dbReference type="InterPro" id="IPR052387">
    <property type="entry name" value="Fibrocystin"/>
</dbReference>
<evidence type="ECO:0000259" key="3">
    <source>
        <dbReference type="Pfam" id="PF24606"/>
    </source>
</evidence>
<dbReference type="PANTHER" id="PTHR46769">
    <property type="entry name" value="POLYCYSTIC KIDNEY AND HEPATIC DISEASE 1 (AUTOSOMAL RECESSIVE)-LIKE 1"/>
    <property type="match status" value="1"/>
</dbReference>
<dbReference type="InterPro" id="IPR036439">
    <property type="entry name" value="Dockerin_dom_sf"/>
</dbReference>
<dbReference type="PROSITE" id="PS00018">
    <property type="entry name" value="EF_HAND_1"/>
    <property type="match status" value="1"/>
</dbReference>
<dbReference type="GO" id="GO:0000272">
    <property type="term" value="P:polysaccharide catabolic process"/>
    <property type="evidence" value="ECO:0007669"/>
    <property type="project" value="InterPro"/>
</dbReference>
<dbReference type="OrthoDB" id="227223at2"/>
<evidence type="ECO:0000313" key="5">
    <source>
        <dbReference type="Proteomes" id="UP000317429"/>
    </source>
</evidence>
<dbReference type="KEGG" id="pnd:Pla175_43340"/>
<evidence type="ECO:0000256" key="1">
    <source>
        <dbReference type="ARBA" id="ARBA00022729"/>
    </source>
</evidence>
<gene>
    <name evidence="4" type="ORF">Pla175_43340</name>
</gene>
<dbReference type="Pfam" id="PF13385">
    <property type="entry name" value="Laminin_G_3"/>
    <property type="match status" value="1"/>
</dbReference>
<proteinExistence type="predicted"/>
<keyword evidence="5" id="KW-1185">Reference proteome</keyword>
<dbReference type="PANTHER" id="PTHR46769:SF2">
    <property type="entry name" value="FIBROCYSTIN-L ISOFORM 2 PRECURSOR-RELATED"/>
    <property type="match status" value="1"/>
</dbReference>
<protein>
    <submittedName>
        <fullName evidence="4">G8 domain protein</fullName>
    </submittedName>
</protein>
<name>A0A518DHG8_9BACT</name>
<dbReference type="SUPFAM" id="SSF49899">
    <property type="entry name" value="Concanavalin A-like lectins/glucanases"/>
    <property type="match status" value="2"/>
</dbReference>
<keyword evidence="1" id="KW-0732">Signal</keyword>